<keyword evidence="1" id="KW-0812">Transmembrane</keyword>
<reference evidence="3" key="1">
    <citation type="journal article" date="2019" name="Int. J. Syst. Evol. Microbiol.">
        <title>The Global Catalogue of Microorganisms (GCM) 10K type strain sequencing project: providing services to taxonomists for standard genome sequencing and annotation.</title>
        <authorList>
            <consortium name="The Broad Institute Genomics Platform"/>
            <consortium name="The Broad Institute Genome Sequencing Center for Infectious Disease"/>
            <person name="Wu L."/>
            <person name="Ma J."/>
        </authorList>
    </citation>
    <scope>NUCLEOTIDE SEQUENCE [LARGE SCALE GENOMIC DNA]</scope>
    <source>
        <strain evidence="3">JCM 31486</strain>
    </source>
</reference>
<dbReference type="Proteomes" id="UP001597045">
    <property type="component" value="Unassembled WGS sequence"/>
</dbReference>
<feature type="transmembrane region" description="Helical" evidence="1">
    <location>
        <begin position="57"/>
        <end position="81"/>
    </location>
</feature>
<evidence type="ECO:0000313" key="2">
    <source>
        <dbReference type="EMBL" id="MFD1046362.1"/>
    </source>
</evidence>
<sequence>MDGLAANLLSFAHTVFGPGIWPGDWIWATIAAGFFLAFFPILASCLVALVRKGTGNAYNATTITVFAIIGLAFALVIPWVLANGISQIYGAVAIHHPGDTVLVVTSSATDSDIHKVFQ</sequence>
<evidence type="ECO:0000256" key="1">
    <source>
        <dbReference type="SAM" id="Phobius"/>
    </source>
</evidence>
<keyword evidence="1" id="KW-1133">Transmembrane helix</keyword>
<dbReference type="EMBL" id="JBHTIS010000627">
    <property type="protein sequence ID" value="MFD1046362.1"/>
    <property type="molecule type" value="Genomic_DNA"/>
</dbReference>
<keyword evidence="1" id="KW-0472">Membrane</keyword>
<keyword evidence="3" id="KW-1185">Reference proteome</keyword>
<name>A0ABW3M7N3_9PSEU</name>
<evidence type="ECO:0000313" key="3">
    <source>
        <dbReference type="Proteomes" id="UP001597045"/>
    </source>
</evidence>
<feature type="transmembrane region" description="Helical" evidence="1">
    <location>
        <begin position="25"/>
        <end position="50"/>
    </location>
</feature>
<gene>
    <name evidence="2" type="ORF">ACFQ1S_12755</name>
</gene>
<protein>
    <submittedName>
        <fullName evidence="2">Uncharacterized protein</fullName>
    </submittedName>
</protein>
<proteinExistence type="predicted"/>
<accession>A0ABW3M7N3</accession>
<organism evidence="2 3">
    <name type="scientific">Kibdelosporangium lantanae</name>
    <dbReference type="NCBI Taxonomy" id="1497396"/>
    <lineage>
        <taxon>Bacteria</taxon>
        <taxon>Bacillati</taxon>
        <taxon>Actinomycetota</taxon>
        <taxon>Actinomycetes</taxon>
        <taxon>Pseudonocardiales</taxon>
        <taxon>Pseudonocardiaceae</taxon>
        <taxon>Kibdelosporangium</taxon>
    </lineage>
</organism>
<comment type="caution">
    <text evidence="2">The sequence shown here is derived from an EMBL/GenBank/DDBJ whole genome shotgun (WGS) entry which is preliminary data.</text>
</comment>